<evidence type="ECO:0008006" key="2">
    <source>
        <dbReference type="Google" id="ProtNLM"/>
    </source>
</evidence>
<protein>
    <recommendedName>
        <fullName evidence="2">RING-type domain-containing protein</fullName>
    </recommendedName>
</protein>
<sequence>MTTINDEQNICDICAEKHTKRGGGIKITCQKCYRGACRKCCETYVLDESSVRCMYPDCGEEWSSLFISSSFSNGFITGALKRHRESIYVEREKALLPATQGRVIEIIREEKNKELVREFRVAKKEVVRQYVREYFVEKEKMCTYHDWIVKDPSGVVSNDLGKFWVAPTASKVVLGEFSVDRKAHTMRDVFGDKCKSIIEKVDRCCDKSPSSIGRRVKLMLSNHDVPVPDYVILGALLVRKGAQWIPPGGYAWKETMKPVIKKLKKVRDQKCSVLLQTYISSRTRATPARVREKTVHRFVRACPCDGCKGYLSTAWKCGLCSTNACSKCHVALTDVDDIHECDPDVLATAQLIAKESKPCPGCHINITKIDGCNQMWCTQCKTPWDWKSGRIETKVHNPHYFEYLRTRGAEAVVADRNPAEIRCGRDINHEFVISLTFIFNRLAVPPSDPMYVNVFSMLREFAHFSNFDIRYDIGDSPNAENLRVCFMREMITEVEFKRRVQMLYKKFYKETEIRDVSVMFKQTMTDIMYRYRDELDRAETTEDIANANEILNEVEGLKNYANACLKDIASAFQSRPIVIRIRGVSRI</sequence>
<dbReference type="SUPFAM" id="SSF57850">
    <property type="entry name" value="RING/U-box"/>
    <property type="match status" value="1"/>
</dbReference>
<evidence type="ECO:0000313" key="1">
    <source>
        <dbReference type="EMBL" id="QHU33865.1"/>
    </source>
</evidence>
<dbReference type="Gene3D" id="1.20.120.1750">
    <property type="match status" value="1"/>
</dbReference>
<organism evidence="1">
    <name type="scientific">viral metagenome</name>
    <dbReference type="NCBI Taxonomy" id="1070528"/>
    <lineage>
        <taxon>unclassified sequences</taxon>
        <taxon>metagenomes</taxon>
        <taxon>organismal metagenomes</taxon>
    </lineage>
</organism>
<accession>A0A6C0LV23</accession>
<dbReference type="EMBL" id="MN740564">
    <property type="protein sequence ID" value="QHU33865.1"/>
    <property type="molecule type" value="Genomic_DNA"/>
</dbReference>
<name>A0A6C0LV23_9ZZZZ</name>
<proteinExistence type="predicted"/>
<reference evidence="1" key="1">
    <citation type="journal article" date="2020" name="Nature">
        <title>Giant virus diversity and host interactions through global metagenomics.</title>
        <authorList>
            <person name="Schulz F."/>
            <person name="Roux S."/>
            <person name="Paez-Espino D."/>
            <person name="Jungbluth S."/>
            <person name="Walsh D.A."/>
            <person name="Denef V.J."/>
            <person name="McMahon K.D."/>
            <person name="Konstantinidis K.T."/>
            <person name="Eloe-Fadrosh E.A."/>
            <person name="Kyrpides N.C."/>
            <person name="Woyke T."/>
        </authorList>
    </citation>
    <scope>NUCLEOTIDE SEQUENCE</scope>
    <source>
        <strain evidence="1">GVMAG-S-1016704-142</strain>
    </source>
</reference>
<dbReference type="AlphaFoldDB" id="A0A6C0LV23"/>